<gene>
    <name evidence="1" type="ORF">Tci_908181</name>
</gene>
<protein>
    <submittedName>
        <fullName evidence="1">Uncharacterized protein</fullName>
    </submittedName>
</protein>
<dbReference type="AlphaFoldDB" id="A0A699VKP7"/>
<organism evidence="1">
    <name type="scientific">Tanacetum cinerariifolium</name>
    <name type="common">Dalmatian daisy</name>
    <name type="synonym">Chrysanthemum cinerariifolium</name>
    <dbReference type="NCBI Taxonomy" id="118510"/>
    <lineage>
        <taxon>Eukaryota</taxon>
        <taxon>Viridiplantae</taxon>
        <taxon>Streptophyta</taxon>
        <taxon>Embryophyta</taxon>
        <taxon>Tracheophyta</taxon>
        <taxon>Spermatophyta</taxon>
        <taxon>Magnoliopsida</taxon>
        <taxon>eudicotyledons</taxon>
        <taxon>Gunneridae</taxon>
        <taxon>Pentapetalae</taxon>
        <taxon>asterids</taxon>
        <taxon>campanulids</taxon>
        <taxon>Asterales</taxon>
        <taxon>Asteraceae</taxon>
        <taxon>Asteroideae</taxon>
        <taxon>Anthemideae</taxon>
        <taxon>Anthemidinae</taxon>
        <taxon>Tanacetum</taxon>
    </lineage>
</organism>
<proteinExistence type="predicted"/>
<sequence>AKILSSREPTGYSHRLKAVVVDEAFQAYPDDNLLFIDSDTFIFADPRPLLTQIAPTVNFMHVLEYPLQERSNGYESSQFLKLIEKETFITSKGEERYQSSQFSWNSGVLGLSAAIAAYMPDVFLLMDRFYTGSNWSISEQLAFALILQTRSQLLPSDS</sequence>
<feature type="non-terminal residue" evidence="1">
    <location>
        <position position="1"/>
    </location>
</feature>
<comment type="caution">
    <text evidence="1">The sequence shown here is derived from an EMBL/GenBank/DDBJ whole genome shotgun (WGS) entry which is preliminary data.</text>
</comment>
<feature type="non-terminal residue" evidence="1">
    <location>
        <position position="158"/>
    </location>
</feature>
<accession>A0A699VKP7</accession>
<name>A0A699VKP7_TANCI</name>
<dbReference type="EMBL" id="BKCJ011468687">
    <property type="protein sequence ID" value="GFD36212.1"/>
    <property type="molecule type" value="Genomic_DNA"/>
</dbReference>
<evidence type="ECO:0000313" key="1">
    <source>
        <dbReference type="EMBL" id="GFD36212.1"/>
    </source>
</evidence>
<reference evidence="1" key="1">
    <citation type="journal article" date="2019" name="Sci. Rep.">
        <title>Draft genome of Tanacetum cinerariifolium, the natural source of mosquito coil.</title>
        <authorList>
            <person name="Yamashiro T."/>
            <person name="Shiraishi A."/>
            <person name="Satake H."/>
            <person name="Nakayama K."/>
        </authorList>
    </citation>
    <scope>NUCLEOTIDE SEQUENCE</scope>
</reference>